<sequence length="276" mass="30894">MEQHDDIKGNPVHIKVVEKSKAEYSDRSFVFYRIKESESSEPKTRFEYDIVQIDSTKPDIIAVTETWLTQSIDIMELGFDGFTLGYSGSQQPRSSSYLLSSTTSSTSTFITPNTHDSSPSITDQINATGTTSTSVTTTTTTTMSNTSTSGKSTYTLGKEIEIELGSGVSEEDTKLAKNDKNAVDFVFDYCKLWCKTCKDLVLTLEKRATAVLQIFIYGLNNLVVAYLIVIVGDVWFQVIGKSIFPRNRTHILLTNANYHGEFIEFLWLQTKSTNNE</sequence>
<evidence type="ECO:0000256" key="2">
    <source>
        <dbReference type="SAM" id="Phobius"/>
    </source>
</evidence>
<dbReference type="STRING" id="31246.A0A183P3Y5"/>
<feature type="region of interest" description="Disordered" evidence="1">
    <location>
        <begin position="109"/>
        <end position="150"/>
    </location>
</feature>
<name>A0A183P3Y5_9TREM</name>
<dbReference type="EMBL" id="UZAL01029406">
    <property type="protein sequence ID" value="VDP47986.1"/>
    <property type="molecule type" value="Genomic_DNA"/>
</dbReference>
<accession>A0A183P3Y5</accession>
<feature type="compositionally biased region" description="Low complexity" evidence="1">
    <location>
        <begin position="128"/>
        <end position="150"/>
    </location>
</feature>
<keyword evidence="2" id="KW-1133">Transmembrane helix</keyword>
<evidence type="ECO:0000256" key="1">
    <source>
        <dbReference type="SAM" id="MobiDB-lite"/>
    </source>
</evidence>
<keyword evidence="2" id="KW-0812">Transmembrane</keyword>
<dbReference type="Proteomes" id="UP000269396">
    <property type="component" value="Unassembled WGS sequence"/>
</dbReference>
<gene>
    <name evidence="3" type="ORF">SMTD_LOCUS9071</name>
</gene>
<evidence type="ECO:0000313" key="3">
    <source>
        <dbReference type="EMBL" id="VDP47986.1"/>
    </source>
</evidence>
<evidence type="ECO:0000313" key="4">
    <source>
        <dbReference type="Proteomes" id="UP000269396"/>
    </source>
</evidence>
<feature type="transmembrane region" description="Helical" evidence="2">
    <location>
        <begin position="214"/>
        <end position="236"/>
    </location>
</feature>
<keyword evidence="2" id="KW-0472">Membrane</keyword>
<organism evidence="3 4">
    <name type="scientific">Schistosoma mattheei</name>
    <dbReference type="NCBI Taxonomy" id="31246"/>
    <lineage>
        <taxon>Eukaryota</taxon>
        <taxon>Metazoa</taxon>
        <taxon>Spiralia</taxon>
        <taxon>Lophotrochozoa</taxon>
        <taxon>Platyhelminthes</taxon>
        <taxon>Trematoda</taxon>
        <taxon>Digenea</taxon>
        <taxon>Strigeidida</taxon>
        <taxon>Schistosomatoidea</taxon>
        <taxon>Schistosomatidae</taxon>
        <taxon>Schistosoma</taxon>
    </lineage>
</organism>
<proteinExistence type="predicted"/>
<protein>
    <submittedName>
        <fullName evidence="3">Uncharacterized protein</fullName>
    </submittedName>
</protein>
<feature type="compositionally biased region" description="Polar residues" evidence="1">
    <location>
        <begin position="109"/>
        <end position="127"/>
    </location>
</feature>
<dbReference type="AlphaFoldDB" id="A0A183P3Y5"/>
<keyword evidence="4" id="KW-1185">Reference proteome</keyword>
<reference evidence="3 4" key="1">
    <citation type="submission" date="2018-11" db="EMBL/GenBank/DDBJ databases">
        <authorList>
            <consortium name="Pathogen Informatics"/>
        </authorList>
    </citation>
    <scope>NUCLEOTIDE SEQUENCE [LARGE SCALE GENOMIC DNA]</scope>
    <source>
        <strain>Denwood</strain>
        <strain evidence="4">Zambia</strain>
    </source>
</reference>